<accession>A0AC35GUQ5</accession>
<sequence>MAFFDKPIKFKNFQASSADYHLYKTRDEDNMHMIELCDDTDPEFIYRLRLTTKELDKIRRENKIDDSIRYIQKFVTELSEEKWITCKTNAEGKRYNDKKRENEEQKKKAKAYEKKIRHLEAEVEETKNMKNELTKKKLDNLDFLYKEVLADYETERKEVIEHLEDKKDLKREFENLKREYDITEDEADELVKERKKLEAENDELKRKCKQLT</sequence>
<dbReference type="Proteomes" id="UP000887580">
    <property type="component" value="Unplaced"/>
</dbReference>
<protein>
    <submittedName>
        <fullName evidence="2">Uncharacterized protein</fullName>
    </submittedName>
</protein>
<proteinExistence type="predicted"/>
<evidence type="ECO:0000313" key="1">
    <source>
        <dbReference type="Proteomes" id="UP000887580"/>
    </source>
</evidence>
<dbReference type="WBParaSite" id="PS1159_v2.g8841.t1">
    <property type="protein sequence ID" value="PS1159_v2.g8841.t1"/>
    <property type="gene ID" value="PS1159_v2.g8841"/>
</dbReference>
<reference evidence="2" key="1">
    <citation type="submission" date="2022-11" db="UniProtKB">
        <authorList>
            <consortium name="WormBaseParasite"/>
        </authorList>
    </citation>
    <scope>IDENTIFICATION</scope>
</reference>
<organism evidence="1 2">
    <name type="scientific">Panagrolaimus sp. PS1159</name>
    <dbReference type="NCBI Taxonomy" id="55785"/>
    <lineage>
        <taxon>Eukaryota</taxon>
        <taxon>Metazoa</taxon>
        <taxon>Ecdysozoa</taxon>
        <taxon>Nematoda</taxon>
        <taxon>Chromadorea</taxon>
        <taxon>Rhabditida</taxon>
        <taxon>Tylenchina</taxon>
        <taxon>Panagrolaimomorpha</taxon>
        <taxon>Panagrolaimoidea</taxon>
        <taxon>Panagrolaimidae</taxon>
        <taxon>Panagrolaimus</taxon>
    </lineage>
</organism>
<evidence type="ECO:0000313" key="2">
    <source>
        <dbReference type="WBParaSite" id="PS1159_v2.g8841.t1"/>
    </source>
</evidence>
<name>A0AC35GUQ5_9BILA</name>